<gene>
    <name evidence="2" type="ORF">GSBLH_T00002517001</name>
</gene>
<feature type="transmembrane region" description="Helical" evidence="1">
    <location>
        <begin position="7"/>
        <end position="31"/>
    </location>
</feature>
<dbReference type="AlphaFoldDB" id="D8M3B9"/>
<dbReference type="InParanoid" id="D8M3B9"/>
<keyword evidence="3" id="KW-1185">Reference proteome</keyword>
<name>D8M3B9_BLAHO</name>
<evidence type="ECO:0000313" key="3">
    <source>
        <dbReference type="Proteomes" id="UP000008312"/>
    </source>
</evidence>
<organism evidence="2">
    <name type="scientific">Blastocystis hominis</name>
    <dbReference type="NCBI Taxonomy" id="12968"/>
    <lineage>
        <taxon>Eukaryota</taxon>
        <taxon>Sar</taxon>
        <taxon>Stramenopiles</taxon>
        <taxon>Bigyra</taxon>
        <taxon>Opalozoa</taxon>
        <taxon>Opalinata</taxon>
        <taxon>Blastocystidae</taxon>
        <taxon>Blastocystis</taxon>
    </lineage>
</organism>
<dbReference type="GeneID" id="24919676"/>
<dbReference type="RefSeq" id="XP_012896440.1">
    <property type="nucleotide sequence ID" value="XM_013040986.1"/>
</dbReference>
<dbReference type="Proteomes" id="UP000008312">
    <property type="component" value="Unassembled WGS sequence"/>
</dbReference>
<reference evidence="2" key="1">
    <citation type="submission" date="2010-02" db="EMBL/GenBank/DDBJ databases">
        <title>Sequencing and annotation of the Blastocystis hominis genome.</title>
        <authorList>
            <person name="Wincker P."/>
        </authorList>
    </citation>
    <scope>NUCLEOTIDE SEQUENCE</scope>
    <source>
        <strain evidence="2">Singapore isolate B</strain>
    </source>
</reference>
<sequence length="67" mass="7614">MNKGGKYPLFLASASLSTYFLLLQFEMIYLITSYTYQSFLHGGKQSHAVYQKYAERVVAPGCYGECE</sequence>
<protein>
    <submittedName>
        <fullName evidence="2">Uncharacterized protein</fullName>
    </submittedName>
</protein>
<keyword evidence="1" id="KW-0812">Transmembrane</keyword>
<evidence type="ECO:0000256" key="1">
    <source>
        <dbReference type="SAM" id="Phobius"/>
    </source>
</evidence>
<accession>D8M3B9</accession>
<evidence type="ECO:0000313" key="2">
    <source>
        <dbReference type="EMBL" id="CBK22392.2"/>
    </source>
</evidence>
<keyword evidence="1" id="KW-1133">Transmembrane helix</keyword>
<dbReference type="EMBL" id="FN668650">
    <property type="protein sequence ID" value="CBK22392.2"/>
    <property type="molecule type" value="Genomic_DNA"/>
</dbReference>
<proteinExistence type="predicted"/>
<keyword evidence="1" id="KW-0472">Membrane</keyword>